<sequence length="120" mass="13785">MCEDLMRCLAHSEVGADGKRRMLCLSLEYVRMTYVWGESVPSSHCTLLPDTVQRRWAGESGDDPWDRPVSPEEFAIFPPGEVSTEFREAVKEAQRIVPAIRLVENEEWFFMTPMDSDTDI</sequence>
<protein>
    <submittedName>
        <fullName evidence="1">Uncharacterized protein</fullName>
    </submittedName>
</protein>
<dbReference type="AlphaFoldDB" id="A0A0C3Q531"/>
<reference evidence="2" key="2">
    <citation type="submission" date="2015-01" db="EMBL/GenBank/DDBJ databases">
        <title>Evolutionary Origins and Diversification of the Mycorrhizal Mutualists.</title>
        <authorList>
            <consortium name="DOE Joint Genome Institute"/>
            <consortium name="Mycorrhizal Genomics Consortium"/>
            <person name="Kohler A."/>
            <person name="Kuo A."/>
            <person name="Nagy L.G."/>
            <person name="Floudas D."/>
            <person name="Copeland A."/>
            <person name="Barry K.W."/>
            <person name="Cichocki N."/>
            <person name="Veneault-Fourrey C."/>
            <person name="LaButti K."/>
            <person name="Lindquist E.A."/>
            <person name="Lipzen A."/>
            <person name="Lundell T."/>
            <person name="Morin E."/>
            <person name="Murat C."/>
            <person name="Riley R."/>
            <person name="Ohm R."/>
            <person name="Sun H."/>
            <person name="Tunlid A."/>
            <person name="Henrissat B."/>
            <person name="Grigoriev I.V."/>
            <person name="Hibbett D.S."/>
            <person name="Martin F."/>
        </authorList>
    </citation>
    <scope>NUCLEOTIDE SEQUENCE [LARGE SCALE GENOMIC DNA]</scope>
    <source>
        <strain evidence="2">MUT 4182</strain>
    </source>
</reference>
<evidence type="ECO:0000313" key="2">
    <source>
        <dbReference type="Proteomes" id="UP000054248"/>
    </source>
</evidence>
<organism evidence="1 2">
    <name type="scientific">Tulasnella calospora MUT 4182</name>
    <dbReference type="NCBI Taxonomy" id="1051891"/>
    <lineage>
        <taxon>Eukaryota</taxon>
        <taxon>Fungi</taxon>
        <taxon>Dikarya</taxon>
        <taxon>Basidiomycota</taxon>
        <taxon>Agaricomycotina</taxon>
        <taxon>Agaricomycetes</taxon>
        <taxon>Cantharellales</taxon>
        <taxon>Tulasnellaceae</taxon>
        <taxon>Tulasnella</taxon>
    </lineage>
</organism>
<dbReference type="Proteomes" id="UP000054248">
    <property type="component" value="Unassembled WGS sequence"/>
</dbReference>
<reference evidence="1 2" key="1">
    <citation type="submission" date="2014-04" db="EMBL/GenBank/DDBJ databases">
        <authorList>
            <consortium name="DOE Joint Genome Institute"/>
            <person name="Kuo A."/>
            <person name="Girlanda M."/>
            <person name="Perotto S."/>
            <person name="Kohler A."/>
            <person name="Nagy L.G."/>
            <person name="Floudas D."/>
            <person name="Copeland A."/>
            <person name="Barry K.W."/>
            <person name="Cichocki N."/>
            <person name="Veneault-Fourrey C."/>
            <person name="LaButti K."/>
            <person name="Lindquist E.A."/>
            <person name="Lipzen A."/>
            <person name="Lundell T."/>
            <person name="Morin E."/>
            <person name="Murat C."/>
            <person name="Sun H."/>
            <person name="Tunlid A."/>
            <person name="Henrissat B."/>
            <person name="Grigoriev I.V."/>
            <person name="Hibbett D.S."/>
            <person name="Martin F."/>
            <person name="Nordberg H.P."/>
            <person name="Cantor M.N."/>
            <person name="Hua S.X."/>
        </authorList>
    </citation>
    <scope>NUCLEOTIDE SEQUENCE [LARGE SCALE GENOMIC DNA]</scope>
    <source>
        <strain evidence="1 2">MUT 4182</strain>
    </source>
</reference>
<dbReference type="OrthoDB" id="3365698at2759"/>
<evidence type="ECO:0000313" key="1">
    <source>
        <dbReference type="EMBL" id="KIO24195.1"/>
    </source>
</evidence>
<dbReference type="HOGENOM" id="CLU_2051375_0_0_1"/>
<keyword evidence="2" id="KW-1185">Reference proteome</keyword>
<dbReference type="EMBL" id="KN823066">
    <property type="protein sequence ID" value="KIO24195.1"/>
    <property type="molecule type" value="Genomic_DNA"/>
</dbReference>
<accession>A0A0C3Q531</accession>
<proteinExistence type="predicted"/>
<name>A0A0C3Q531_9AGAM</name>
<gene>
    <name evidence="1" type="ORF">M407DRAFT_244545</name>
</gene>